<dbReference type="Gene3D" id="1.10.8.10">
    <property type="entry name" value="DNA helicase RuvA subunit, C-terminal domain"/>
    <property type="match status" value="3"/>
</dbReference>
<sequence>MTTTELEDENYVIQIRAKLNEKNVKLWELPFYNPSTLEPVEPELEKLAKSFHEELSHVATADCLHALRKLQQNALDRLKSKDEFTRTGVATLRVRAPTQGAANRHFDVKCKTADPARELATLVAAQVQVDVGRIKLVSAGKVLQLDRTLAEQNVRNGATVMALVLMQSAEAAQQESTTFDRVHKIRSDAEKIIDANDRSDFLSLEDQDGNALHLPKAEKKALLMALTLYEKGKAALRKENFEEALLLFLEADSDFRLCNSQLLNVVDNYALLNLDIAWTYLCLKNINQLPDAEQRLRLCEDKFRQSYGDNMRRVTAIKGTQQCSEKALLLRLHLLKAVLFFHQNKREEAEIMFQVVETELQSLRVDDGALSTLLDCGFELTESRIALRACSNNLETAIEFINSRRETVTTNEKKSKRERDIYKRIGHTDENRINIELVDRLVEMGFSESLAAVALRKNDNDLVEALNDLQSKPDSLKTELAAAIEPCLKLTAKLVDLGFHEEVAKAVLKQTLNNFDEAVEILVTARENNEYDSLLATVSMESSRASSSTSSSSSAEPTLATTEDGCPAGPSRKKVKNEAKSDADAAKKEMMDILYKSFSKDIDSNSEAYLDLPLVEEATILEQYKKLLNMKVES</sequence>
<organism evidence="4 5">
    <name type="scientific">Culex pipiens pipiens</name>
    <name type="common">Northern house mosquito</name>
    <dbReference type="NCBI Taxonomy" id="38569"/>
    <lineage>
        <taxon>Eukaryota</taxon>
        <taxon>Metazoa</taxon>
        <taxon>Ecdysozoa</taxon>
        <taxon>Arthropoda</taxon>
        <taxon>Hexapoda</taxon>
        <taxon>Insecta</taxon>
        <taxon>Pterygota</taxon>
        <taxon>Neoptera</taxon>
        <taxon>Endopterygota</taxon>
        <taxon>Diptera</taxon>
        <taxon>Nematocera</taxon>
        <taxon>Culicoidea</taxon>
        <taxon>Culicidae</taxon>
        <taxon>Culicinae</taxon>
        <taxon>Culicini</taxon>
        <taxon>Culex</taxon>
        <taxon>Culex</taxon>
    </lineage>
</organism>
<proteinExistence type="predicted"/>
<gene>
    <name evidence="4" type="ORF">pipiens_014746</name>
</gene>
<evidence type="ECO:0000259" key="3">
    <source>
        <dbReference type="PROSITE" id="PS50053"/>
    </source>
</evidence>
<feature type="domain" description="UBA" evidence="2">
    <location>
        <begin position="364"/>
        <end position="404"/>
    </location>
</feature>
<dbReference type="EMBL" id="JBEHCU010009570">
    <property type="protein sequence ID" value="KAL1379659.1"/>
    <property type="molecule type" value="Genomic_DNA"/>
</dbReference>
<comment type="caution">
    <text evidence="4">The sequence shown here is derived from an EMBL/GenBank/DDBJ whole genome shotgun (WGS) entry which is preliminary data.</text>
</comment>
<dbReference type="SUPFAM" id="SSF54236">
    <property type="entry name" value="Ubiquitin-like"/>
    <property type="match status" value="1"/>
</dbReference>
<dbReference type="Pfam" id="PF00627">
    <property type="entry name" value="UBA"/>
    <property type="match status" value="1"/>
</dbReference>
<dbReference type="PROSITE" id="PS50053">
    <property type="entry name" value="UBIQUITIN_2"/>
    <property type="match status" value="1"/>
</dbReference>
<dbReference type="Pfam" id="PF18037">
    <property type="entry name" value="Ubiquitin_5"/>
    <property type="match status" value="1"/>
</dbReference>
<dbReference type="CDD" id="cd14291">
    <property type="entry name" value="UBA1_NUB1_like"/>
    <property type="match status" value="1"/>
</dbReference>
<dbReference type="Proteomes" id="UP001562425">
    <property type="component" value="Unassembled WGS sequence"/>
</dbReference>
<reference evidence="4 5" key="1">
    <citation type="submission" date="2024-05" db="EMBL/GenBank/DDBJ databases">
        <title>Culex pipiens pipiens assembly and annotation.</title>
        <authorList>
            <person name="Alout H."/>
            <person name="Durand T."/>
        </authorList>
    </citation>
    <scope>NUCLEOTIDE SEQUENCE [LARGE SCALE GENOMIC DNA]</scope>
    <source>
        <strain evidence="4">HA-2024</strain>
        <tissue evidence="4">Whole body</tissue>
    </source>
</reference>
<dbReference type="SMART" id="SM00165">
    <property type="entry name" value="UBA"/>
    <property type="match status" value="3"/>
</dbReference>
<evidence type="ECO:0000313" key="5">
    <source>
        <dbReference type="Proteomes" id="UP001562425"/>
    </source>
</evidence>
<feature type="domain" description="UBA" evidence="2">
    <location>
        <begin position="483"/>
        <end position="525"/>
    </location>
</feature>
<evidence type="ECO:0000256" key="1">
    <source>
        <dbReference type="SAM" id="MobiDB-lite"/>
    </source>
</evidence>
<dbReference type="InterPro" id="IPR029071">
    <property type="entry name" value="Ubiquitin-like_domsf"/>
</dbReference>
<feature type="domain" description="UBA" evidence="2">
    <location>
        <begin position="427"/>
        <end position="472"/>
    </location>
</feature>
<accession>A0ABD1CVE7</accession>
<dbReference type="PANTHER" id="PTHR12948">
    <property type="entry name" value="NEDD8 ULTIMATE BUSTER-1 BS4 PROTEIN"/>
    <property type="match status" value="1"/>
</dbReference>
<evidence type="ECO:0000313" key="4">
    <source>
        <dbReference type="EMBL" id="KAL1379659.1"/>
    </source>
</evidence>
<dbReference type="InterPro" id="IPR009060">
    <property type="entry name" value="UBA-like_sf"/>
</dbReference>
<dbReference type="CDD" id="cd17062">
    <property type="entry name" value="Ubl_NUB1"/>
    <property type="match status" value="1"/>
</dbReference>
<dbReference type="AlphaFoldDB" id="A0ABD1CVE7"/>
<dbReference type="PANTHER" id="PTHR12948:SF3">
    <property type="entry name" value="NEDD8 ULTIMATE BUSTER 1"/>
    <property type="match status" value="1"/>
</dbReference>
<name>A0ABD1CVE7_CULPP</name>
<evidence type="ECO:0000259" key="2">
    <source>
        <dbReference type="PROSITE" id="PS50030"/>
    </source>
</evidence>
<feature type="compositionally biased region" description="Low complexity" evidence="1">
    <location>
        <begin position="542"/>
        <end position="563"/>
    </location>
</feature>
<dbReference type="InterPro" id="IPR015940">
    <property type="entry name" value="UBA"/>
</dbReference>
<feature type="domain" description="Ubiquitin-like" evidence="3">
    <location>
        <begin position="90"/>
        <end position="169"/>
    </location>
</feature>
<protein>
    <recommendedName>
        <fullName evidence="6">NEDD8 ultimate buster 1</fullName>
    </recommendedName>
</protein>
<dbReference type="InterPro" id="IPR041207">
    <property type="entry name" value="NUB1_ubiquitin-like_dom"/>
</dbReference>
<evidence type="ECO:0008006" key="6">
    <source>
        <dbReference type="Google" id="ProtNLM"/>
    </source>
</evidence>
<feature type="region of interest" description="Disordered" evidence="1">
    <location>
        <begin position="542"/>
        <end position="582"/>
    </location>
</feature>
<dbReference type="SUPFAM" id="SSF46934">
    <property type="entry name" value="UBA-like"/>
    <property type="match status" value="3"/>
</dbReference>
<dbReference type="InterPro" id="IPR039749">
    <property type="entry name" value="NUB1"/>
</dbReference>
<dbReference type="InterPro" id="IPR000626">
    <property type="entry name" value="Ubiquitin-like_dom"/>
</dbReference>
<dbReference type="Gene3D" id="3.10.20.90">
    <property type="entry name" value="Phosphatidylinositol 3-kinase Catalytic Subunit, Chain A, domain 1"/>
    <property type="match status" value="1"/>
</dbReference>
<keyword evidence="5" id="KW-1185">Reference proteome</keyword>
<dbReference type="PROSITE" id="PS50030">
    <property type="entry name" value="UBA"/>
    <property type="match status" value="3"/>
</dbReference>